<dbReference type="PANTHER" id="PTHR38663:SF1">
    <property type="entry name" value="L-ORNITHINE N(5)-MONOOXYGENASE"/>
    <property type="match status" value="1"/>
</dbReference>
<accession>A0A9E7ZJU2</accession>
<reference evidence="2" key="1">
    <citation type="submission" date="2022-08" db="EMBL/GenBank/DDBJ databases">
        <title>Complete Genome Sequences of 2 Bosea sp. soil isolates.</title>
        <authorList>
            <person name="Alvarez Arevalo M."/>
            <person name="Sterndorff E.B."/>
            <person name="Faurdal D."/>
            <person name="Joergensen T.S."/>
            <person name="Weber T."/>
        </authorList>
    </citation>
    <scope>NUCLEOTIDE SEQUENCE</scope>
    <source>
        <strain evidence="2">NBC_00436</strain>
    </source>
</reference>
<dbReference type="PRINTS" id="PR00368">
    <property type="entry name" value="FADPNR"/>
</dbReference>
<dbReference type="Pfam" id="PF07992">
    <property type="entry name" value="Pyr_redox_2"/>
    <property type="match status" value="1"/>
</dbReference>
<evidence type="ECO:0000313" key="2">
    <source>
        <dbReference type="EMBL" id="UZF87150.1"/>
    </source>
</evidence>
<protein>
    <submittedName>
        <fullName evidence="2">NAD(P)-binding domain-containing protein</fullName>
    </submittedName>
</protein>
<dbReference type="InterPro" id="IPR036188">
    <property type="entry name" value="FAD/NAD-bd_sf"/>
</dbReference>
<dbReference type="GO" id="GO:0016491">
    <property type="term" value="F:oxidoreductase activity"/>
    <property type="evidence" value="ECO:0007669"/>
    <property type="project" value="InterPro"/>
</dbReference>
<dbReference type="Gene3D" id="3.50.50.60">
    <property type="entry name" value="FAD/NAD(P)-binding domain"/>
    <property type="match status" value="1"/>
</dbReference>
<dbReference type="AlphaFoldDB" id="A0A9E7ZJU2"/>
<feature type="domain" description="FAD/NAD(P)-binding" evidence="1">
    <location>
        <begin position="6"/>
        <end position="364"/>
    </location>
</feature>
<organism evidence="2">
    <name type="scientific">Bosea sp. NBC_00436</name>
    <dbReference type="NCBI Taxonomy" id="2969620"/>
    <lineage>
        <taxon>Bacteria</taxon>
        <taxon>Pseudomonadati</taxon>
        <taxon>Pseudomonadota</taxon>
        <taxon>Alphaproteobacteria</taxon>
        <taxon>Hyphomicrobiales</taxon>
        <taxon>Boseaceae</taxon>
        <taxon>Bosea</taxon>
    </lineage>
</organism>
<gene>
    <name evidence="2" type="ORF">NWE54_25950</name>
</gene>
<evidence type="ECO:0000259" key="1">
    <source>
        <dbReference type="Pfam" id="PF07992"/>
    </source>
</evidence>
<dbReference type="SUPFAM" id="SSF51905">
    <property type="entry name" value="FAD/NAD(P)-binding domain"/>
    <property type="match status" value="1"/>
</dbReference>
<dbReference type="InterPro" id="IPR023753">
    <property type="entry name" value="FAD/NAD-binding_dom"/>
</dbReference>
<proteinExistence type="predicted"/>
<dbReference type="EMBL" id="CP102774">
    <property type="protein sequence ID" value="UZF87150.1"/>
    <property type="molecule type" value="Genomic_DNA"/>
</dbReference>
<dbReference type="PANTHER" id="PTHR38663">
    <property type="match status" value="1"/>
</dbReference>
<sequence length="400" mass="43299">MSKQLVAIIGGGPYGLSLASHLAARNVQHRIFGQPMAFWSQIARAGSRRYLKSYCFGTNISAPDPGSTFADYNEPRGLETFEPCSIANFAAYGLWFQERHVERIEPVDVANVSRRGEGYLLTLGNGEEVEASDVIVATGLANFARMPHALRALPGAAATHTAKVDSFAAFQGLEVAVVGSGQSALEAAALLHEAGASPRLLIRKPSTLWMTRGSRTPTLWQRIRWPISALGGSPKAWALTQVPGAFHRLPACGRALFLKNFLPPEGAWWLRERVEAQVPVEHDTMIVKARESGNRVSLRLRQGDDGRDRELLVDHVVAGTGYEVNVERLPFLAPELRNAIARHGTAPRLDASFQSSVPGLHFAGPASSISFGPVFRFVAGAEYTARTIAAALSRTAMARA</sequence>
<name>A0A9E7ZJU2_9HYPH</name>
<dbReference type="PRINTS" id="PR00469">
    <property type="entry name" value="PNDRDTASEII"/>
</dbReference>